<keyword evidence="3" id="KW-0645">Protease</keyword>
<dbReference type="InterPro" id="IPR029149">
    <property type="entry name" value="Creatin/AminoP/Spt16_N"/>
</dbReference>
<reference evidence="4" key="1">
    <citation type="submission" date="2016-10" db="EMBL/GenBank/DDBJ databases">
        <authorList>
            <person name="Varghese N."/>
            <person name="Submissions S."/>
        </authorList>
    </citation>
    <scope>NUCLEOTIDE SEQUENCE [LARGE SCALE GENOMIC DNA]</scope>
    <source>
        <strain evidence="4">CGMCC 1.10121</strain>
    </source>
</reference>
<protein>
    <submittedName>
        <fullName evidence="3">Xaa-Pro aminopeptidase</fullName>
    </submittedName>
</protein>
<dbReference type="InterPro" id="IPR000587">
    <property type="entry name" value="Creatinase_N"/>
</dbReference>
<evidence type="ECO:0000313" key="3">
    <source>
        <dbReference type="EMBL" id="SEO66623.1"/>
    </source>
</evidence>
<evidence type="ECO:0000259" key="1">
    <source>
        <dbReference type="Pfam" id="PF00557"/>
    </source>
</evidence>
<feature type="domain" description="Creatinase N-terminal" evidence="2">
    <location>
        <begin position="8"/>
        <end position="100"/>
    </location>
</feature>
<dbReference type="InterPro" id="IPR036005">
    <property type="entry name" value="Creatinase/aminopeptidase-like"/>
</dbReference>
<dbReference type="Proteomes" id="UP000199126">
    <property type="component" value="Unassembled WGS sequence"/>
</dbReference>
<dbReference type="PANTHER" id="PTHR46112">
    <property type="entry name" value="AMINOPEPTIDASE"/>
    <property type="match status" value="1"/>
</dbReference>
<dbReference type="Pfam" id="PF01321">
    <property type="entry name" value="Creatinase_N"/>
    <property type="match status" value="1"/>
</dbReference>
<dbReference type="SUPFAM" id="SSF53092">
    <property type="entry name" value="Creatinase/prolidase N-terminal domain"/>
    <property type="match status" value="1"/>
</dbReference>
<dbReference type="OrthoDB" id="202529at2157"/>
<dbReference type="Gene3D" id="3.90.230.10">
    <property type="entry name" value="Creatinase/methionine aminopeptidase superfamily"/>
    <property type="match status" value="1"/>
</dbReference>
<keyword evidence="4" id="KW-1185">Reference proteome</keyword>
<gene>
    <name evidence="3" type="ORF">SAMN04487948_10464</name>
</gene>
<keyword evidence="3" id="KW-0031">Aminopeptidase</keyword>
<organism evidence="3 4">
    <name type="scientific">Halogranum amylolyticum</name>
    <dbReference type="NCBI Taxonomy" id="660520"/>
    <lineage>
        <taxon>Archaea</taxon>
        <taxon>Methanobacteriati</taxon>
        <taxon>Methanobacteriota</taxon>
        <taxon>Stenosarchaea group</taxon>
        <taxon>Halobacteria</taxon>
        <taxon>Halobacteriales</taxon>
        <taxon>Haloferacaceae</taxon>
    </lineage>
</organism>
<dbReference type="Pfam" id="PF00557">
    <property type="entry name" value="Peptidase_M24"/>
    <property type="match status" value="1"/>
</dbReference>
<name>A0A1H8RKX7_9EURY</name>
<dbReference type="GO" id="GO:0004177">
    <property type="term" value="F:aminopeptidase activity"/>
    <property type="evidence" value="ECO:0007669"/>
    <property type="project" value="UniProtKB-KW"/>
</dbReference>
<proteinExistence type="predicted"/>
<evidence type="ECO:0000259" key="2">
    <source>
        <dbReference type="Pfam" id="PF01321"/>
    </source>
</evidence>
<evidence type="ECO:0000313" key="4">
    <source>
        <dbReference type="Proteomes" id="UP000199126"/>
    </source>
</evidence>
<dbReference type="AlphaFoldDB" id="A0A1H8RKX7"/>
<keyword evidence="3" id="KW-0378">Hydrolase</keyword>
<dbReference type="InterPro" id="IPR050659">
    <property type="entry name" value="Peptidase_M24B"/>
</dbReference>
<dbReference type="EMBL" id="FODV01000004">
    <property type="protein sequence ID" value="SEO66623.1"/>
    <property type="molecule type" value="Genomic_DNA"/>
</dbReference>
<sequence>MTEFLDSRVDRLDAYLDEHDLEAVWFARPNSFAWLTGGDNVVDAAGDVGVAAAGYDGDLHLVTDNIEAPRLVDEEVPDEFAVETVQWYESSLAEAVANTSSTPAAADFDVPGFEAVDASSLRQPLTDNDVAVYRELGRDAADAVESVARELEPGDTEHEVAAALRVALSARDINAPVVLVGGEERAQQYRHYTPQVAELGGYALLSVTAERNGLCASLTRTVAFDPPEWLEERHEAATTVDVSALAATREVARQGGAAGDVFSAVQDAYDAVGFDGEWEHHHQGGAAGYAGREWIATPTSDDPVYAPMAYAWNPTVQGAKSEDTVLVTDDGFEILTSTGDWETQTVESVDGDVALDRHAILRLD</sequence>
<dbReference type="SUPFAM" id="SSF55920">
    <property type="entry name" value="Creatinase/aminopeptidase"/>
    <property type="match status" value="1"/>
</dbReference>
<accession>A0A1H8RKX7</accession>
<dbReference type="PANTHER" id="PTHR46112:SF2">
    <property type="entry name" value="XAA-PRO AMINOPEPTIDASE P-RELATED"/>
    <property type="match status" value="1"/>
</dbReference>
<feature type="domain" description="Peptidase M24" evidence="1">
    <location>
        <begin position="133"/>
        <end position="329"/>
    </location>
</feature>
<dbReference type="CDD" id="cd01066">
    <property type="entry name" value="APP_MetAP"/>
    <property type="match status" value="1"/>
</dbReference>
<dbReference type="InterPro" id="IPR000994">
    <property type="entry name" value="Pept_M24"/>
</dbReference>
<dbReference type="RefSeq" id="WP_089823182.1">
    <property type="nucleotide sequence ID" value="NZ_FODV01000004.1"/>
</dbReference>